<organism evidence="2 3">
    <name type="scientific">Candidatus Blautia merdavium</name>
    <dbReference type="NCBI Taxonomy" id="2838494"/>
    <lineage>
        <taxon>Bacteria</taxon>
        <taxon>Bacillati</taxon>
        <taxon>Bacillota</taxon>
        <taxon>Clostridia</taxon>
        <taxon>Lachnospirales</taxon>
        <taxon>Lachnospiraceae</taxon>
        <taxon>Blautia</taxon>
    </lineage>
</organism>
<sequence>MKKYWGLIRCGFLESCTYRSNFLTGMLANFIQTAVLYYVWQSIFHYQETVGGMTWDLMRRYVFVSFLCNSAFSFGFEMDTAKKIIQGDIILDLIKPAGYRGMVFFRMAGNAVMEFSMSFLFIGSLYLFVNGLQGITPCRLLLFLVSLLLGQGIKFSIQYLFSLLCFYTENAYGVVKTREVLTNFFSGAVIPLSMFPAFFRQGGHLLPFQGIVYTPCSIFLGTLDFRESLYAMGIQILWILLLWLAGSLFWKKASSVISLYGG</sequence>
<dbReference type="AlphaFoldDB" id="A0A9D2PN96"/>
<proteinExistence type="predicted"/>
<dbReference type="EMBL" id="DWVZ01000145">
    <property type="protein sequence ID" value="HJC64079.1"/>
    <property type="molecule type" value="Genomic_DNA"/>
</dbReference>
<feature type="transmembrane region" description="Helical" evidence="1">
    <location>
        <begin position="229"/>
        <end position="250"/>
    </location>
</feature>
<name>A0A9D2PN96_9FIRM</name>
<feature type="transmembrane region" description="Helical" evidence="1">
    <location>
        <begin position="140"/>
        <end position="168"/>
    </location>
</feature>
<keyword evidence="1" id="KW-0812">Transmembrane</keyword>
<dbReference type="InterPro" id="IPR010390">
    <property type="entry name" value="ABC-2_transporter-like"/>
</dbReference>
<gene>
    <name evidence="2" type="ORF">H9753_10760</name>
</gene>
<dbReference type="Pfam" id="PF06182">
    <property type="entry name" value="ABC2_membrane_6"/>
    <property type="match status" value="1"/>
</dbReference>
<keyword evidence="1" id="KW-1133">Transmembrane helix</keyword>
<keyword evidence="1" id="KW-0472">Membrane</keyword>
<feature type="transmembrane region" description="Helical" evidence="1">
    <location>
        <begin position="60"/>
        <end position="76"/>
    </location>
</feature>
<evidence type="ECO:0000256" key="1">
    <source>
        <dbReference type="SAM" id="Phobius"/>
    </source>
</evidence>
<feature type="transmembrane region" description="Helical" evidence="1">
    <location>
        <begin position="21"/>
        <end position="40"/>
    </location>
</feature>
<feature type="transmembrane region" description="Helical" evidence="1">
    <location>
        <begin position="180"/>
        <end position="199"/>
    </location>
</feature>
<reference evidence="2" key="1">
    <citation type="journal article" date="2021" name="PeerJ">
        <title>Extensive microbial diversity within the chicken gut microbiome revealed by metagenomics and culture.</title>
        <authorList>
            <person name="Gilroy R."/>
            <person name="Ravi A."/>
            <person name="Getino M."/>
            <person name="Pursley I."/>
            <person name="Horton D.L."/>
            <person name="Alikhan N.F."/>
            <person name="Baker D."/>
            <person name="Gharbi K."/>
            <person name="Hall N."/>
            <person name="Watson M."/>
            <person name="Adriaenssens E.M."/>
            <person name="Foster-Nyarko E."/>
            <person name="Jarju S."/>
            <person name="Secka A."/>
            <person name="Antonio M."/>
            <person name="Oren A."/>
            <person name="Chaudhuri R.R."/>
            <person name="La Ragione R."/>
            <person name="Hildebrand F."/>
            <person name="Pallen M.J."/>
        </authorList>
    </citation>
    <scope>NUCLEOTIDE SEQUENCE</scope>
    <source>
        <strain evidence="2">ChiBcec2-3848</strain>
    </source>
</reference>
<accession>A0A9D2PN96</accession>
<dbReference type="PANTHER" id="PTHR36832:SF1">
    <property type="entry name" value="SLR1174 PROTEIN"/>
    <property type="match status" value="1"/>
</dbReference>
<evidence type="ECO:0000313" key="3">
    <source>
        <dbReference type="Proteomes" id="UP000823886"/>
    </source>
</evidence>
<dbReference type="PANTHER" id="PTHR36832">
    <property type="entry name" value="SLR1174 PROTEIN-RELATED"/>
    <property type="match status" value="1"/>
</dbReference>
<dbReference type="Proteomes" id="UP000823886">
    <property type="component" value="Unassembled WGS sequence"/>
</dbReference>
<protein>
    <submittedName>
        <fullName evidence="2">ABC-2 family transporter protein</fullName>
    </submittedName>
</protein>
<feature type="transmembrane region" description="Helical" evidence="1">
    <location>
        <begin position="103"/>
        <end position="128"/>
    </location>
</feature>
<reference evidence="2" key="2">
    <citation type="submission" date="2021-04" db="EMBL/GenBank/DDBJ databases">
        <authorList>
            <person name="Gilroy R."/>
        </authorList>
    </citation>
    <scope>NUCLEOTIDE SEQUENCE</scope>
    <source>
        <strain evidence="2">ChiBcec2-3848</strain>
    </source>
</reference>
<comment type="caution">
    <text evidence="2">The sequence shown here is derived from an EMBL/GenBank/DDBJ whole genome shotgun (WGS) entry which is preliminary data.</text>
</comment>
<evidence type="ECO:0000313" key="2">
    <source>
        <dbReference type="EMBL" id="HJC64079.1"/>
    </source>
</evidence>